<gene>
    <name evidence="4" type="ORF">HELGO_WM28964</name>
</gene>
<evidence type="ECO:0000256" key="2">
    <source>
        <dbReference type="ARBA" id="ARBA00012438"/>
    </source>
</evidence>
<dbReference type="PRINTS" id="PR00344">
    <property type="entry name" value="BCTRLSENSOR"/>
</dbReference>
<dbReference type="GO" id="GO:0004673">
    <property type="term" value="F:protein histidine kinase activity"/>
    <property type="evidence" value="ECO:0007669"/>
    <property type="project" value="UniProtKB-EC"/>
</dbReference>
<feature type="domain" description="Histidine kinase" evidence="3">
    <location>
        <begin position="579"/>
        <end position="810"/>
    </location>
</feature>
<dbReference type="EC" id="2.7.13.3" evidence="2"/>
<proteinExistence type="predicted"/>
<dbReference type="CDD" id="cd00075">
    <property type="entry name" value="HATPase"/>
    <property type="match status" value="1"/>
</dbReference>
<dbReference type="EMBL" id="CACVAQ010000023">
    <property type="protein sequence ID" value="CAA6799186.1"/>
    <property type="molecule type" value="Genomic_DNA"/>
</dbReference>
<dbReference type="Pfam" id="PF02518">
    <property type="entry name" value="HATPase_c"/>
    <property type="match status" value="1"/>
</dbReference>
<dbReference type="Gene3D" id="3.30.565.10">
    <property type="entry name" value="Histidine kinase-like ATPase, C-terminal domain"/>
    <property type="match status" value="2"/>
</dbReference>
<sequence>MAKIPFKVSARAGKLLGRENFSNPEGAIIELVKNSYDADANNCLVLFDVPFEIKKDKKGKLYQVPIKEKSILYIIDNGEGMTEEVINDHWMQIGTGNKEKDYISEDKRTKTGAKGIGRFALDRLGFETEMWTFPKNEIQNQGTYWKMDWNQFDESDKIISQIEADIEPINLDLSEKIKSIIKGNTRLEKYIENISLKKGTILKITNLKDSWDSEGINDVFKNLEALIPPKELKIPFEVYFQHFQQSEEYGEVNTAFFNDYDYKLIANYNSNNLKVNFEITRNELDLKKVKENYAFIFKTKKAPYDLKTILNKTFKYSKPIKDILNWKLDSSQELQLKNVGSFDLTFYYLKFSNSSKEGYPYKNVIASERRSVLKKFGGVKVYRDSFRVRPYGDPTNDWLKLGAKVAQSPSGAGQRIGDWRVRPEQTAGIITISRKTNPLLIDKSDRGALQENDAFDLFKKIIGGVIHEFEIDRTKILNPFYKYFKQEKEAKKEAEIQRRAEKLASEIIEKRKEVEEKIYGKKKHSVDLFQQKKEEDEKKTYEKAITDTFKAIGEEKEQRENEEIVQVRALASLGLIVSSFAHELKQIRNNSSEITSLEVIYKNLVDKALKKEVEYKDGIDIINLLKENNKKIKHWVNYSLTSIRKDKRTRGALNFSAYFKFLDKNWKKVFKSKDINLEIEDNLKDTNYSFRAFEMDINTIFSNLINNSIDSFERLKKIQNRKIKITSLIKEDQLEFVYSDNGVGIPKVFTIQNDIFLPFTTSKKNRKGDEIGTGLGMYLVKEVIDDNNGEIEILETEKGFKVKIVFPIRKK</sequence>
<evidence type="ECO:0000313" key="4">
    <source>
        <dbReference type="EMBL" id="CAA6799186.1"/>
    </source>
</evidence>
<dbReference type="SMART" id="SM00387">
    <property type="entry name" value="HATPase_c"/>
    <property type="match status" value="1"/>
</dbReference>
<evidence type="ECO:0000256" key="1">
    <source>
        <dbReference type="ARBA" id="ARBA00000085"/>
    </source>
</evidence>
<comment type="catalytic activity">
    <reaction evidence="1">
        <text>ATP + protein L-histidine = ADP + protein N-phospho-L-histidine.</text>
        <dbReference type="EC" id="2.7.13.3"/>
    </reaction>
</comment>
<accession>A0A6S6RU93</accession>
<protein>
    <recommendedName>
        <fullName evidence="2">histidine kinase</fullName>
        <ecNumber evidence="2">2.7.13.3</ecNumber>
    </recommendedName>
</protein>
<evidence type="ECO:0000259" key="3">
    <source>
        <dbReference type="PROSITE" id="PS50109"/>
    </source>
</evidence>
<dbReference type="InterPro" id="IPR004358">
    <property type="entry name" value="Sig_transdc_His_kin-like_C"/>
</dbReference>
<dbReference type="PANTHER" id="PTHR43065">
    <property type="entry name" value="SENSOR HISTIDINE KINASE"/>
    <property type="match status" value="1"/>
</dbReference>
<organism evidence="4">
    <name type="scientific">uncultured Aureispira sp</name>
    <dbReference type="NCBI Taxonomy" id="1331704"/>
    <lineage>
        <taxon>Bacteria</taxon>
        <taxon>Pseudomonadati</taxon>
        <taxon>Bacteroidota</taxon>
        <taxon>Saprospiria</taxon>
        <taxon>Saprospirales</taxon>
        <taxon>Saprospiraceae</taxon>
        <taxon>Aureispira</taxon>
        <taxon>environmental samples</taxon>
    </lineage>
</organism>
<dbReference type="InterPro" id="IPR005467">
    <property type="entry name" value="His_kinase_dom"/>
</dbReference>
<dbReference type="SUPFAM" id="SSF55874">
    <property type="entry name" value="ATPase domain of HSP90 chaperone/DNA topoisomerase II/histidine kinase"/>
    <property type="match status" value="2"/>
</dbReference>
<dbReference type="AlphaFoldDB" id="A0A6S6RU93"/>
<dbReference type="InterPro" id="IPR036890">
    <property type="entry name" value="HATPase_C_sf"/>
</dbReference>
<reference evidence="4" key="1">
    <citation type="submission" date="2020-01" db="EMBL/GenBank/DDBJ databases">
        <authorList>
            <person name="Meier V. D."/>
            <person name="Meier V D."/>
        </authorList>
    </citation>
    <scope>NUCLEOTIDE SEQUENCE</scope>
    <source>
        <strain evidence="4">HLG_WM_MAG_10</strain>
    </source>
</reference>
<name>A0A6S6RU93_9BACT</name>
<dbReference type="InterPro" id="IPR003594">
    <property type="entry name" value="HATPase_dom"/>
</dbReference>
<dbReference type="PROSITE" id="PS50109">
    <property type="entry name" value="HIS_KIN"/>
    <property type="match status" value="1"/>
</dbReference>
<dbReference type="Pfam" id="PF13589">
    <property type="entry name" value="HATPase_c_3"/>
    <property type="match status" value="1"/>
</dbReference>